<dbReference type="SUPFAM" id="SSF53597">
    <property type="entry name" value="Dihydrofolate reductase-like"/>
    <property type="match status" value="1"/>
</dbReference>
<keyword evidence="3" id="KW-0560">Oxidoreductase</keyword>
<organism evidence="5 6">
    <name type="scientific">Variovorax defluvii</name>
    <dbReference type="NCBI Taxonomy" id="913761"/>
    <lineage>
        <taxon>Bacteria</taxon>
        <taxon>Pseudomonadati</taxon>
        <taxon>Pseudomonadota</taxon>
        <taxon>Betaproteobacteria</taxon>
        <taxon>Burkholderiales</taxon>
        <taxon>Comamonadaceae</taxon>
        <taxon>Variovorax</taxon>
    </lineage>
</organism>
<dbReference type="InterPro" id="IPR050765">
    <property type="entry name" value="Riboflavin_Biosynth_HTPR"/>
</dbReference>
<dbReference type="InterPro" id="IPR024072">
    <property type="entry name" value="DHFR-like_dom_sf"/>
</dbReference>
<evidence type="ECO:0000313" key="6">
    <source>
        <dbReference type="Proteomes" id="UP001500975"/>
    </source>
</evidence>
<name>A0ABP8GUA3_9BURK</name>
<keyword evidence="2" id="KW-0521">NADP</keyword>
<dbReference type="InterPro" id="IPR002734">
    <property type="entry name" value="RibDG_C"/>
</dbReference>
<dbReference type="Gene3D" id="3.40.430.10">
    <property type="entry name" value="Dihydrofolate Reductase, subunit A"/>
    <property type="match status" value="1"/>
</dbReference>
<evidence type="ECO:0000259" key="4">
    <source>
        <dbReference type="Pfam" id="PF01872"/>
    </source>
</evidence>
<evidence type="ECO:0000313" key="5">
    <source>
        <dbReference type="EMBL" id="GAA4329794.1"/>
    </source>
</evidence>
<evidence type="ECO:0000256" key="3">
    <source>
        <dbReference type="ARBA" id="ARBA00023002"/>
    </source>
</evidence>
<feature type="domain" description="Bacterial bifunctional deaminase-reductase C-terminal" evidence="4">
    <location>
        <begin position="87"/>
        <end position="266"/>
    </location>
</feature>
<evidence type="ECO:0000256" key="2">
    <source>
        <dbReference type="ARBA" id="ARBA00022857"/>
    </source>
</evidence>
<sequence>MVTAYDPPAFTTAPRTLPGVDALWPLCLAIARHRRGNGPAPEPDAARRFRHQGSQGFVLDPKAWHPEALELFSLLKPLLDHPPEGPAWVIGQLGQSLDGCIATRGGDANFVNGPEMLVHLHRLRALSDAVIVGAATAAIDNPQLTTRRVTGEHPVRVLIDPSLRLAPTLRVFTDGQAPTLLVCDAVREAEAAALVGADQVLGVPGLLKEDSRLDLPLLLHALQERGLRVLFVEGGGVTVSRFIAQGCMDRLHLSIAPVLIGSGRPGLSLPVGMVMRDCPRPPATVFRMGADVLWDLDLRPASRL</sequence>
<reference evidence="6" key="1">
    <citation type="journal article" date="2019" name="Int. J. Syst. Evol. Microbiol.">
        <title>The Global Catalogue of Microorganisms (GCM) 10K type strain sequencing project: providing services to taxonomists for standard genome sequencing and annotation.</title>
        <authorList>
            <consortium name="The Broad Institute Genomics Platform"/>
            <consortium name="The Broad Institute Genome Sequencing Center for Infectious Disease"/>
            <person name="Wu L."/>
            <person name="Ma J."/>
        </authorList>
    </citation>
    <scope>NUCLEOTIDE SEQUENCE [LARGE SCALE GENOMIC DNA]</scope>
    <source>
        <strain evidence="6">JCM 17804</strain>
    </source>
</reference>
<keyword evidence="6" id="KW-1185">Reference proteome</keyword>
<gene>
    <name evidence="5" type="ORF">GCM10023165_02870</name>
</gene>
<evidence type="ECO:0000256" key="1">
    <source>
        <dbReference type="ARBA" id="ARBA00005104"/>
    </source>
</evidence>
<protein>
    <recommendedName>
        <fullName evidence="4">Bacterial bifunctional deaminase-reductase C-terminal domain-containing protein</fullName>
    </recommendedName>
</protein>
<accession>A0ABP8GUA3</accession>
<dbReference type="PANTHER" id="PTHR38011:SF7">
    <property type="entry name" value="2,5-DIAMINO-6-RIBOSYLAMINO-4(3H)-PYRIMIDINONE 5'-PHOSPHATE REDUCTASE"/>
    <property type="match status" value="1"/>
</dbReference>
<dbReference type="Proteomes" id="UP001500975">
    <property type="component" value="Unassembled WGS sequence"/>
</dbReference>
<comment type="caution">
    <text evidence="5">The sequence shown here is derived from an EMBL/GenBank/DDBJ whole genome shotgun (WGS) entry which is preliminary data.</text>
</comment>
<dbReference type="Pfam" id="PF01872">
    <property type="entry name" value="RibD_C"/>
    <property type="match status" value="1"/>
</dbReference>
<dbReference type="EMBL" id="BAABGJ010000002">
    <property type="protein sequence ID" value="GAA4329794.1"/>
    <property type="molecule type" value="Genomic_DNA"/>
</dbReference>
<proteinExistence type="predicted"/>
<dbReference type="PANTHER" id="PTHR38011">
    <property type="entry name" value="DIHYDROFOLATE REDUCTASE FAMILY PROTEIN (AFU_ORTHOLOGUE AFUA_8G06820)"/>
    <property type="match status" value="1"/>
</dbReference>
<comment type="pathway">
    <text evidence="1">Cofactor biosynthesis; riboflavin biosynthesis.</text>
</comment>